<comment type="caution">
    <text evidence="3">The sequence shown here is derived from an EMBL/GenBank/DDBJ whole genome shotgun (WGS) entry which is preliminary data.</text>
</comment>
<dbReference type="EMBL" id="LCZI01000501">
    <property type="protein sequence ID" value="KKZ66237.1"/>
    <property type="molecule type" value="Genomic_DNA"/>
</dbReference>
<dbReference type="GO" id="GO:0032543">
    <property type="term" value="P:mitochondrial translation"/>
    <property type="evidence" value="ECO:0007669"/>
    <property type="project" value="InterPro"/>
</dbReference>
<proteinExistence type="predicted"/>
<gene>
    <name evidence="3" type="ORF">EMCG_08008</name>
</gene>
<dbReference type="InterPro" id="IPR019349">
    <property type="entry name" value="Ribosomal_mS35_mit"/>
</dbReference>
<name>A0A0G2I6H7_9EURO</name>
<sequence length="380" mass="43590">MASVTTSIGRVALVLCRQTAPKRSAIPSKVNAFKPKLQFAPFSHASRLKQNEFPEVPEYSPDLLDATERIQYDAMAPDQRETFDREFTTLAQTLREQGLGQTMNEIHKEAAPFIGWTGGNEDVEDYFNDDIHRLHSEPYMEDGITTMAYDELEQHRELREYARIAAWEMPLLSNHVKPFTLPEATHLLRFRYTTYMGETHPAETKVVVEFCSKDLVPNHLSEEQRITLLKLVGPRYNPAQDLIRMSAENHPTRAQNKRYLGDLIDTLIKEAKEGDSFADIPLDLRHHKRKPKFNFPSDWVMTEQKKRQLQEKRQERMRLAEVEKPAITDGNEVIQQAINSIPALNPALRLGHGDENAGKEPVTVRARSAPAPWKPFSGRR</sequence>
<dbReference type="VEuPathDB" id="FungiDB:EMCG_08008"/>
<feature type="region of interest" description="Disordered" evidence="1">
    <location>
        <begin position="350"/>
        <end position="380"/>
    </location>
</feature>
<reference evidence="4" key="1">
    <citation type="journal article" date="2015" name="PLoS Genet.">
        <title>The dynamic genome and transcriptome of the human fungal pathogen Blastomyces and close relative Emmonsia.</title>
        <authorList>
            <person name="Munoz J.F."/>
            <person name="Gauthier G.M."/>
            <person name="Desjardins C.A."/>
            <person name="Gallo J.E."/>
            <person name="Holder J."/>
            <person name="Sullivan T.D."/>
            <person name="Marty A.J."/>
            <person name="Carmen J.C."/>
            <person name="Chen Z."/>
            <person name="Ding L."/>
            <person name="Gujja S."/>
            <person name="Magrini V."/>
            <person name="Misas E."/>
            <person name="Mitreva M."/>
            <person name="Priest M."/>
            <person name="Saif S."/>
            <person name="Whiston E.A."/>
            <person name="Young S."/>
            <person name="Zeng Q."/>
            <person name="Goldman W.E."/>
            <person name="Mardis E.R."/>
            <person name="Taylor J.W."/>
            <person name="McEwen J.G."/>
            <person name="Clay O.K."/>
            <person name="Klein B.S."/>
            <person name="Cuomo C.A."/>
        </authorList>
    </citation>
    <scope>NUCLEOTIDE SEQUENCE [LARGE SCALE GENOMIC DNA]</scope>
    <source>
        <strain evidence="4">UAMH 3008</strain>
    </source>
</reference>
<evidence type="ECO:0000313" key="4">
    <source>
        <dbReference type="Proteomes" id="UP000034164"/>
    </source>
</evidence>
<dbReference type="OrthoDB" id="283424at2759"/>
<dbReference type="GO" id="GO:0005763">
    <property type="term" value="C:mitochondrial small ribosomal subunit"/>
    <property type="evidence" value="ECO:0007669"/>
    <property type="project" value="TreeGrafter"/>
</dbReference>
<accession>A0A0G2I6H7</accession>
<dbReference type="Proteomes" id="UP000034164">
    <property type="component" value="Unassembled WGS sequence"/>
</dbReference>
<dbReference type="GO" id="GO:0003735">
    <property type="term" value="F:structural constituent of ribosome"/>
    <property type="evidence" value="ECO:0007669"/>
    <property type="project" value="InterPro"/>
</dbReference>
<evidence type="ECO:0000313" key="3">
    <source>
        <dbReference type="EMBL" id="KKZ66237.1"/>
    </source>
</evidence>
<evidence type="ECO:0000256" key="1">
    <source>
        <dbReference type="SAM" id="MobiDB-lite"/>
    </source>
</evidence>
<dbReference type="InterPro" id="IPR039848">
    <property type="entry name" value="Ribosomal_mS35_mt"/>
</dbReference>
<protein>
    <recommendedName>
        <fullName evidence="2">Small ribosomal subunit protein mS35 mitochondrial conserved domain-containing protein</fullName>
    </recommendedName>
</protein>
<organism evidence="3 4">
    <name type="scientific">[Emmonsia] crescens</name>
    <dbReference type="NCBI Taxonomy" id="73230"/>
    <lineage>
        <taxon>Eukaryota</taxon>
        <taxon>Fungi</taxon>
        <taxon>Dikarya</taxon>
        <taxon>Ascomycota</taxon>
        <taxon>Pezizomycotina</taxon>
        <taxon>Eurotiomycetes</taxon>
        <taxon>Eurotiomycetidae</taxon>
        <taxon>Onygenales</taxon>
        <taxon>Ajellomycetaceae</taxon>
        <taxon>Emergomyces</taxon>
    </lineage>
</organism>
<evidence type="ECO:0000259" key="2">
    <source>
        <dbReference type="Pfam" id="PF10213"/>
    </source>
</evidence>
<dbReference type="PANTHER" id="PTHR13490:SF0">
    <property type="entry name" value="SMALL RIBOSOMAL SUBUNIT PROTEIN MS35"/>
    <property type="match status" value="1"/>
</dbReference>
<feature type="domain" description="Small ribosomal subunit protein mS35 mitochondrial conserved" evidence="2">
    <location>
        <begin position="178"/>
        <end position="299"/>
    </location>
</feature>
<dbReference type="Pfam" id="PF10213">
    <property type="entry name" value="MRP-S28"/>
    <property type="match status" value="1"/>
</dbReference>
<dbReference type="PANTHER" id="PTHR13490">
    <property type="entry name" value="MITOCHONDRIAL 28S RIBOSOMAL PROTEIN S28"/>
    <property type="match status" value="1"/>
</dbReference>
<dbReference type="AlphaFoldDB" id="A0A0G2I6H7"/>